<dbReference type="OrthoDB" id="9795766at2"/>
<dbReference type="STRING" id="224999.GCA_001485475_01373"/>
<dbReference type="GO" id="GO:0097351">
    <property type="term" value="F:toxin sequestering activity"/>
    <property type="evidence" value="ECO:0007669"/>
    <property type="project" value="InterPro"/>
</dbReference>
<reference evidence="2" key="1">
    <citation type="journal article" date="2016" name="Genome Announc.">
        <title>Draft Genome Sequence of the Syntrophic Lactate-Degrading Bacterium Tepidanaerobacter syntrophicus JLT.</title>
        <authorList>
            <person name="Matsuura N."/>
            <person name="Ohashi A."/>
            <person name="Tourlousse D.M."/>
            <person name="Sekiguchi Y."/>
        </authorList>
    </citation>
    <scope>NUCLEOTIDE SEQUENCE [LARGE SCALE GENOMIC DNA]</scope>
    <source>
        <strain evidence="2">JL</strain>
    </source>
</reference>
<accession>A0A0U9HF93</accession>
<dbReference type="SMART" id="SM00966">
    <property type="entry name" value="SpoVT_AbrB"/>
    <property type="match status" value="1"/>
</dbReference>
<dbReference type="Gene3D" id="2.10.260.10">
    <property type="match status" value="1"/>
</dbReference>
<dbReference type="Pfam" id="PF04014">
    <property type="entry name" value="MazE_antitoxin"/>
    <property type="match status" value="1"/>
</dbReference>
<dbReference type="AlphaFoldDB" id="A0A0U9HF93"/>
<dbReference type="InterPro" id="IPR037914">
    <property type="entry name" value="SpoVT-AbrB_sf"/>
</dbReference>
<dbReference type="EMBL" id="DF977001">
    <property type="protein sequence ID" value="GAQ25357.1"/>
    <property type="molecule type" value="Genomic_DNA"/>
</dbReference>
<feature type="domain" description="SpoVT-AbrB" evidence="1">
    <location>
        <begin position="6"/>
        <end position="51"/>
    </location>
</feature>
<dbReference type="RefSeq" id="WP_059032745.1">
    <property type="nucleotide sequence ID" value="NZ_DF977001.1"/>
</dbReference>
<organism evidence="2">
    <name type="scientific">Tepidanaerobacter syntrophicus</name>
    <dbReference type="NCBI Taxonomy" id="224999"/>
    <lineage>
        <taxon>Bacteria</taxon>
        <taxon>Bacillati</taxon>
        <taxon>Bacillota</taxon>
        <taxon>Clostridia</taxon>
        <taxon>Thermosediminibacterales</taxon>
        <taxon>Tepidanaerobacteraceae</taxon>
        <taxon>Tepidanaerobacter</taxon>
    </lineage>
</organism>
<evidence type="ECO:0000313" key="2">
    <source>
        <dbReference type="EMBL" id="GAQ25357.1"/>
    </source>
</evidence>
<dbReference type="Proteomes" id="UP000062160">
    <property type="component" value="Unassembled WGS sequence"/>
</dbReference>
<dbReference type="InterPro" id="IPR039052">
    <property type="entry name" value="Antitox_PemI-like"/>
</dbReference>
<evidence type="ECO:0000259" key="1">
    <source>
        <dbReference type="SMART" id="SM00966"/>
    </source>
</evidence>
<sequence length="83" mass="9825">MITVINKWGNSCGIRVPKYILDELNWHENEQVEMITNDGKIIIKKANIKQQKHKTIKELFADFKGEYQPEEIDWGKPVGREIW</sequence>
<dbReference type="PANTHER" id="PTHR40516">
    <property type="entry name" value="ANTITOXIN CHPS-RELATED"/>
    <property type="match status" value="1"/>
</dbReference>
<dbReference type="InterPro" id="IPR007159">
    <property type="entry name" value="SpoVT-AbrB_dom"/>
</dbReference>
<evidence type="ECO:0000313" key="3">
    <source>
        <dbReference type="Proteomes" id="UP000062160"/>
    </source>
</evidence>
<dbReference type="NCBIfam" id="TIGR01439">
    <property type="entry name" value="lp_hng_hel_AbrB"/>
    <property type="match status" value="1"/>
</dbReference>
<dbReference type="PANTHER" id="PTHR40516:SF1">
    <property type="entry name" value="ANTITOXIN CHPS-RELATED"/>
    <property type="match status" value="1"/>
</dbReference>
<keyword evidence="3" id="KW-1185">Reference proteome</keyword>
<gene>
    <name evidence="2" type="ORF">TSYNT_7378</name>
</gene>
<dbReference type="SUPFAM" id="SSF89447">
    <property type="entry name" value="AbrB/MazE/MraZ-like"/>
    <property type="match status" value="1"/>
</dbReference>
<name>A0A0U9HF93_9FIRM</name>
<dbReference type="GO" id="GO:0003677">
    <property type="term" value="F:DNA binding"/>
    <property type="evidence" value="ECO:0007669"/>
    <property type="project" value="InterPro"/>
</dbReference>
<proteinExistence type="predicted"/>
<protein>
    <submittedName>
        <fullName evidence="2">Antitoxin MazE</fullName>
    </submittedName>
</protein>